<dbReference type="AlphaFoldDB" id="A0A1M6RGL4"/>
<gene>
    <name evidence="2" type="ORF">SAMN02746009_00701</name>
</gene>
<evidence type="ECO:0000259" key="1">
    <source>
        <dbReference type="Pfam" id="PF12867"/>
    </source>
</evidence>
<evidence type="ECO:0000313" key="2">
    <source>
        <dbReference type="EMBL" id="SHK31533.1"/>
    </source>
</evidence>
<dbReference type="InterPro" id="IPR024775">
    <property type="entry name" value="DinB-like"/>
</dbReference>
<dbReference type="RefSeq" id="WP_170865179.1">
    <property type="nucleotide sequence ID" value="NZ_FRAS01000002.1"/>
</dbReference>
<reference evidence="3" key="1">
    <citation type="submission" date="2016-11" db="EMBL/GenBank/DDBJ databases">
        <authorList>
            <person name="Varghese N."/>
            <person name="Submissions S."/>
        </authorList>
    </citation>
    <scope>NUCLEOTIDE SEQUENCE [LARGE SCALE GENOMIC DNA]</scope>
    <source>
        <strain evidence="3">DSM 18569</strain>
    </source>
</reference>
<evidence type="ECO:0000313" key="3">
    <source>
        <dbReference type="Proteomes" id="UP000183947"/>
    </source>
</evidence>
<keyword evidence="3" id="KW-1185">Reference proteome</keyword>
<dbReference type="SUPFAM" id="SSF109854">
    <property type="entry name" value="DinB/YfiT-like putative metalloenzymes"/>
    <property type="match status" value="1"/>
</dbReference>
<proteinExistence type="predicted"/>
<protein>
    <submittedName>
        <fullName evidence="2">DinB superfamily protein</fullName>
    </submittedName>
</protein>
<dbReference type="InterPro" id="IPR034660">
    <property type="entry name" value="DinB/YfiT-like"/>
</dbReference>
<dbReference type="STRING" id="1121959.SAMN02746009_00701"/>
<name>A0A1M6RGL4_9BACT</name>
<dbReference type="Gene3D" id="1.20.120.450">
    <property type="entry name" value="dinb family like domain"/>
    <property type="match status" value="1"/>
</dbReference>
<sequence>MRETQRIADQLRRAFDGDAWSGPSLHTTLAGITAAQAAAHPLPGVHSIGELVRHLTTWAGTVAWRVEQRQSTPLTQEDWPAFAAAPDESAWQQARQELQSAHQRLVAAAEALPDDALEARVLQEDGAEVSLYVVLHGSAQHYLYHAGQIALLRKFL</sequence>
<dbReference type="Pfam" id="PF12867">
    <property type="entry name" value="DinB_2"/>
    <property type="match status" value="1"/>
</dbReference>
<organism evidence="2 3">
    <name type="scientific">Hymenobacter psychrotolerans DSM 18569</name>
    <dbReference type="NCBI Taxonomy" id="1121959"/>
    <lineage>
        <taxon>Bacteria</taxon>
        <taxon>Pseudomonadati</taxon>
        <taxon>Bacteroidota</taxon>
        <taxon>Cytophagia</taxon>
        <taxon>Cytophagales</taxon>
        <taxon>Hymenobacteraceae</taxon>
        <taxon>Hymenobacter</taxon>
    </lineage>
</organism>
<dbReference type="EMBL" id="FRAS01000002">
    <property type="protein sequence ID" value="SHK31533.1"/>
    <property type="molecule type" value="Genomic_DNA"/>
</dbReference>
<dbReference type="Proteomes" id="UP000183947">
    <property type="component" value="Unassembled WGS sequence"/>
</dbReference>
<accession>A0A1M6RGL4</accession>
<feature type="domain" description="DinB-like" evidence="1">
    <location>
        <begin position="25"/>
        <end position="149"/>
    </location>
</feature>